<keyword evidence="3 5" id="KW-0238">DNA-binding</keyword>
<evidence type="ECO:0000256" key="5">
    <source>
        <dbReference type="PROSITE-ProRule" id="PRU00335"/>
    </source>
</evidence>
<dbReference type="PROSITE" id="PS50977">
    <property type="entry name" value="HTH_TETR_2"/>
    <property type="match status" value="1"/>
</dbReference>
<organism evidence="7 8">
    <name type="scientific">Salinactinospora qingdaonensis</name>
    <dbReference type="NCBI Taxonomy" id="702744"/>
    <lineage>
        <taxon>Bacteria</taxon>
        <taxon>Bacillati</taxon>
        <taxon>Actinomycetota</taxon>
        <taxon>Actinomycetes</taxon>
        <taxon>Streptosporangiales</taxon>
        <taxon>Nocardiopsidaceae</taxon>
        <taxon>Salinactinospora</taxon>
    </lineage>
</organism>
<dbReference type="InterPro" id="IPR050109">
    <property type="entry name" value="HTH-type_TetR-like_transc_reg"/>
</dbReference>
<dbReference type="Proteomes" id="UP001500908">
    <property type="component" value="Unassembled WGS sequence"/>
</dbReference>
<accession>A0ABP7G3W9</accession>
<evidence type="ECO:0000256" key="1">
    <source>
        <dbReference type="ARBA" id="ARBA00022491"/>
    </source>
</evidence>
<protein>
    <submittedName>
        <fullName evidence="7">TetR/AcrR family transcriptional regulator C-terminal domain-containing protein</fullName>
    </submittedName>
</protein>
<sequence length="221" mass="24027">MATDPTPNTAPRSPLTRELVLHTALALADQHGVAALSMRKLAQQLGVEAMSLYHHVASKDDVLDGIVDLVFNEIELPPTTADWKAAMRDRAISTRHALRRHPWAAGLMESRSAPGPATLRHHDAVLAILRAGGFSVAMAAHAYSLLDSYIYGFALQEANLPFEASDDLSAVAEPMLGPTPAEDYPHLAEMLTEHVLQPGYDYGNEFLFGLDLILDGLEQAR</sequence>
<evidence type="ECO:0000313" key="8">
    <source>
        <dbReference type="Proteomes" id="UP001500908"/>
    </source>
</evidence>
<keyword evidence="2" id="KW-0805">Transcription regulation</keyword>
<dbReference type="Pfam" id="PF02909">
    <property type="entry name" value="TetR_C_1"/>
    <property type="match status" value="1"/>
</dbReference>
<feature type="domain" description="HTH tetR-type" evidence="6">
    <location>
        <begin position="14"/>
        <end position="74"/>
    </location>
</feature>
<dbReference type="EMBL" id="BAABDD010000019">
    <property type="protein sequence ID" value="GAA3754189.1"/>
    <property type="molecule type" value="Genomic_DNA"/>
</dbReference>
<dbReference type="PRINTS" id="PR00400">
    <property type="entry name" value="TETREPRESSOR"/>
</dbReference>
<dbReference type="InterPro" id="IPR001647">
    <property type="entry name" value="HTH_TetR"/>
</dbReference>
<dbReference type="PANTHER" id="PTHR30055:SF151">
    <property type="entry name" value="TRANSCRIPTIONAL REGULATORY PROTEIN"/>
    <property type="match status" value="1"/>
</dbReference>
<gene>
    <name evidence="7" type="ORF">GCM10022402_36070</name>
</gene>
<keyword evidence="1" id="KW-0678">Repressor</keyword>
<evidence type="ECO:0000256" key="2">
    <source>
        <dbReference type="ARBA" id="ARBA00023015"/>
    </source>
</evidence>
<proteinExistence type="predicted"/>
<dbReference type="RefSeq" id="WP_344973458.1">
    <property type="nucleotide sequence ID" value="NZ_BAABDD010000019.1"/>
</dbReference>
<dbReference type="InterPro" id="IPR003012">
    <property type="entry name" value="Tet_transcr_reg_TetR"/>
</dbReference>
<name>A0ABP7G3W9_9ACTN</name>
<dbReference type="InterPro" id="IPR004111">
    <property type="entry name" value="Repressor_TetR_C"/>
</dbReference>
<reference evidence="8" key="1">
    <citation type="journal article" date="2019" name="Int. J. Syst. Evol. Microbiol.">
        <title>The Global Catalogue of Microorganisms (GCM) 10K type strain sequencing project: providing services to taxonomists for standard genome sequencing and annotation.</title>
        <authorList>
            <consortium name="The Broad Institute Genomics Platform"/>
            <consortium name="The Broad Institute Genome Sequencing Center for Infectious Disease"/>
            <person name="Wu L."/>
            <person name="Ma J."/>
        </authorList>
    </citation>
    <scope>NUCLEOTIDE SEQUENCE [LARGE SCALE GENOMIC DNA]</scope>
    <source>
        <strain evidence="8">JCM 17137</strain>
    </source>
</reference>
<evidence type="ECO:0000256" key="4">
    <source>
        <dbReference type="ARBA" id="ARBA00023163"/>
    </source>
</evidence>
<dbReference type="InterPro" id="IPR036271">
    <property type="entry name" value="Tet_transcr_reg_TetR-rel_C_sf"/>
</dbReference>
<evidence type="ECO:0000259" key="6">
    <source>
        <dbReference type="PROSITE" id="PS50977"/>
    </source>
</evidence>
<keyword evidence="4" id="KW-0804">Transcription</keyword>
<dbReference type="Pfam" id="PF00440">
    <property type="entry name" value="TetR_N"/>
    <property type="match status" value="1"/>
</dbReference>
<comment type="caution">
    <text evidence="7">The sequence shown here is derived from an EMBL/GenBank/DDBJ whole genome shotgun (WGS) entry which is preliminary data.</text>
</comment>
<dbReference type="PANTHER" id="PTHR30055">
    <property type="entry name" value="HTH-TYPE TRANSCRIPTIONAL REGULATOR RUTR"/>
    <property type="match status" value="1"/>
</dbReference>
<feature type="DNA-binding region" description="H-T-H motif" evidence="5">
    <location>
        <begin position="37"/>
        <end position="56"/>
    </location>
</feature>
<dbReference type="PRINTS" id="PR00455">
    <property type="entry name" value="HTHTETR"/>
</dbReference>
<dbReference type="Gene3D" id="1.10.357.10">
    <property type="entry name" value="Tetracycline Repressor, domain 2"/>
    <property type="match status" value="1"/>
</dbReference>
<dbReference type="Gene3D" id="1.10.10.60">
    <property type="entry name" value="Homeodomain-like"/>
    <property type="match status" value="1"/>
</dbReference>
<dbReference type="InterPro" id="IPR009057">
    <property type="entry name" value="Homeodomain-like_sf"/>
</dbReference>
<dbReference type="SUPFAM" id="SSF48498">
    <property type="entry name" value="Tetracyclin repressor-like, C-terminal domain"/>
    <property type="match status" value="1"/>
</dbReference>
<evidence type="ECO:0000256" key="3">
    <source>
        <dbReference type="ARBA" id="ARBA00023125"/>
    </source>
</evidence>
<keyword evidence="8" id="KW-1185">Reference proteome</keyword>
<dbReference type="SUPFAM" id="SSF46689">
    <property type="entry name" value="Homeodomain-like"/>
    <property type="match status" value="1"/>
</dbReference>
<evidence type="ECO:0000313" key="7">
    <source>
        <dbReference type="EMBL" id="GAA3754189.1"/>
    </source>
</evidence>